<evidence type="ECO:0000256" key="1">
    <source>
        <dbReference type="ARBA" id="ARBA00000885"/>
    </source>
</evidence>
<comment type="caution">
    <text evidence="10">The sequence shown here is derived from an EMBL/GenBank/DDBJ whole genome shotgun (WGS) entry which is preliminary data.</text>
</comment>
<dbReference type="SUPFAM" id="SSF56204">
    <property type="entry name" value="Hect, E3 ligase catalytic domain"/>
    <property type="match status" value="1"/>
</dbReference>
<keyword evidence="4" id="KW-0963">Cytoplasm</keyword>
<dbReference type="GO" id="GO:0000209">
    <property type="term" value="P:protein polyubiquitination"/>
    <property type="evidence" value="ECO:0007669"/>
    <property type="project" value="InterPro"/>
</dbReference>
<feature type="compositionally biased region" description="Low complexity" evidence="8">
    <location>
        <begin position="11"/>
        <end position="32"/>
    </location>
</feature>
<dbReference type="Gene3D" id="3.30.2160.10">
    <property type="entry name" value="Hect, E3 ligase catalytic domain"/>
    <property type="match status" value="1"/>
</dbReference>
<dbReference type="GO" id="GO:0061630">
    <property type="term" value="F:ubiquitin protein ligase activity"/>
    <property type="evidence" value="ECO:0007669"/>
    <property type="project" value="UniProtKB-EC"/>
</dbReference>
<evidence type="ECO:0000256" key="4">
    <source>
        <dbReference type="ARBA" id="ARBA00022490"/>
    </source>
</evidence>
<protein>
    <recommendedName>
        <fullName evidence="3">HECT-type E3 ubiquitin transferase</fullName>
        <ecNumber evidence="3">2.3.2.26</ecNumber>
    </recommendedName>
</protein>
<keyword evidence="5" id="KW-0808">Transferase</keyword>
<evidence type="ECO:0000256" key="3">
    <source>
        <dbReference type="ARBA" id="ARBA00012485"/>
    </source>
</evidence>
<dbReference type="PANTHER" id="PTHR45700">
    <property type="entry name" value="UBIQUITIN-PROTEIN LIGASE E3C"/>
    <property type="match status" value="1"/>
</dbReference>
<dbReference type="EMBL" id="BEYU01000035">
    <property type="protein sequence ID" value="GBG27789.1"/>
    <property type="molecule type" value="Genomic_DNA"/>
</dbReference>
<dbReference type="Gene3D" id="3.90.1750.10">
    <property type="entry name" value="Hect, E3 ligase catalytic domains"/>
    <property type="match status" value="1"/>
</dbReference>
<evidence type="ECO:0000313" key="10">
    <source>
        <dbReference type="EMBL" id="GBG27789.1"/>
    </source>
</evidence>
<dbReference type="Pfam" id="PF00632">
    <property type="entry name" value="HECT"/>
    <property type="match status" value="1"/>
</dbReference>
<dbReference type="InterPro" id="IPR035983">
    <property type="entry name" value="Hect_E3_ubiquitin_ligase"/>
</dbReference>
<feature type="compositionally biased region" description="Acidic residues" evidence="8">
    <location>
        <begin position="80"/>
        <end position="105"/>
    </location>
</feature>
<dbReference type="Gene3D" id="3.30.2410.10">
    <property type="entry name" value="Hect, E3 ligase catalytic domain"/>
    <property type="match status" value="1"/>
</dbReference>
<evidence type="ECO:0000256" key="6">
    <source>
        <dbReference type="ARBA" id="ARBA00022786"/>
    </source>
</evidence>
<accession>A0A2R5GBS4</accession>
<dbReference type="SMART" id="SM00119">
    <property type="entry name" value="HECTc"/>
    <property type="match status" value="1"/>
</dbReference>
<evidence type="ECO:0000259" key="9">
    <source>
        <dbReference type="PROSITE" id="PS50237"/>
    </source>
</evidence>
<dbReference type="CDD" id="cd00078">
    <property type="entry name" value="HECTc"/>
    <property type="match status" value="1"/>
</dbReference>
<evidence type="ECO:0000256" key="2">
    <source>
        <dbReference type="ARBA" id="ARBA00004496"/>
    </source>
</evidence>
<dbReference type="FunFam" id="3.30.2160.10:FF:000004">
    <property type="entry name" value="probable E3 ubiquitin-protein ligase HERC4 isoform X1"/>
    <property type="match status" value="1"/>
</dbReference>
<proteinExistence type="predicted"/>
<dbReference type="Proteomes" id="UP000241890">
    <property type="component" value="Unassembled WGS sequence"/>
</dbReference>
<dbReference type="AlphaFoldDB" id="A0A2R5GBS4"/>
<name>A0A2R5GBS4_9STRA</name>
<keyword evidence="6 7" id="KW-0833">Ubl conjugation pathway</keyword>
<feature type="compositionally biased region" description="Polar residues" evidence="8">
    <location>
        <begin position="167"/>
        <end position="185"/>
    </location>
</feature>
<evidence type="ECO:0000256" key="8">
    <source>
        <dbReference type="SAM" id="MobiDB-lite"/>
    </source>
</evidence>
<dbReference type="OrthoDB" id="5981550at2759"/>
<gene>
    <name evidence="10" type="ORF">FCC1311_040122</name>
</gene>
<keyword evidence="10" id="KW-0436">Ligase</keyword>
<dbReference type="InterPro" id="IPR044611">
    <property type="entry name" value="E3A/B/C-like"/>
</dbReference>
<dbReference type="GO" id="GO:0016874">
    <property type="term" value="F:ligase activity"/>
    <property type="evidence" value="ECO:0007669"/>
    <property type="project" value="UniProtKB-KW"/>
</dbReference>
<reference evidence="10 11" key="1">
    <citation type="submission" date="2017-12" db="EMBL/GenBank/DDBJ databases">
        <title>Sequencing, de novo assembly and annotation of complete genome of a new Thraustochytrid species, strain FCC1311.</title>
        <authorList>
            <person name="Sedici K."/>
            <person name="Godart F."/>
            <person name="Aiese Cigliano R."/>
            <person name="Sanseverino W."/>
            <person name="Barakat M."/>
            <person name="Ortet P."/>
            <person name="Marechal E."/>
            <person name="Cagnac O."/>
            <person name="Amato A."/>
        </authorList>
    </citation>
    <scope>NUCLEOTIDE SEQUENCE [LARGE SCALE GENOMIC DNA]</scope>
</reference>
<dbReference type="InterPro" id="IPR000569">
    <property type="entry name" value="HECT_dom"/>
</dbReference>
<dbReference type="PROSITE" id="PS50237">
    <property type="entry name" value="HECT"/>
    <property type="match status" value="1"/>
</dbReference>
<comment type="subcellular location">
    <subcellularLocation>
        <location evidence="2">Cytoplasm</location>
    </subcellularLocation>
</comment>
<feature type="region of interest" description="Disordered" evidence="8">
    <location>
        <begin position="1"/>
        <end position="39"/>
    </location>
</feature>
<feature type="active site" description="Glycyl thioester intermediate" evidence="7">
    <location>
        <position position="818"/>
    </location>
</feature>
<organism evidence="10 11">
    <name type="scientific">Hondaea fermentalgiana</name>
    <dbReference type="NCBI Taxonomy" id="2315210"/>
    <lineage>
        <taxon>Eukaryota</taxon>
        <taxon>Sar</taxon>
        <taxon>Stramenopiles</taxon>
        <taxon>Bigyra</taxon>
        <taxon>Labyrinthulomycetes</taxon>
        <taxon>Thraustochytrida</taxon>
        <taxon>Thraustochytriidae</taxon>
        <taxon>Hondaea</taxon>
    </lineage>
</organism>
<sequence>MEVDEENKTPGASASASTSSGSASSASASTTRAGDDARQKDIRLQFQRAFDGYVAKGIDRTKAAALALEDIKRGSAGAEEAADNDGDDDSNNDEEDDNKEEENTETDNGGAKEGTSGNENEQDLAKTNDDVPMADAEVEGVEQPSSPPPAPKTPSADVSSAPSSAPMETSLSTETSNAPPSTATQAIPEPADEPLLGPVFTLAELSELVEKASGVSGSATGIDALRPLIRRVGAVFSDPLHLIAAFRTGDEEPDLAMAAQVFETLAGVHDEEGLVDNALRTALRGLASQLSYPFTRSNKRRIIPSLVALEYEAFQYDPDLLTTESNLLKALTKGPSATLEHLRWFLRNKCSDEYLVRLVMQAQMYITLAATMGSESGAEVDYAYLEEGIVLLSELHDANDAAETPFIEDYTEFYNSAVNELATEDDYFLSDDLRTWLKKHFDEQQGTLTNHAQNGRKTSFCENAFMLDPGSKARLLQLEARAQQFMQGNSLRIARMRPMLPIFAIRVRRDHLVDDVLDIIARSRPEEFKRSLRVEFVGEEGVDEGGVQKEFFLLMVRQLLDPNFGMFSMDEDSRKLWFNPNTFEPSLKFELVGVILGLAIFNGVILDLTFPSAMYKKLLGVSPTLDDLKDLSPQLAKGLEDLLAFDGDVEQTFCRNFQVSYEAFGEIKTVDLVPDGANKAVTNENRAEYVRLYVDYHLNRSVEHLFRPFNKGFYLVCENTFLRVFKPAEMELLLCGNTSDKLDFADLRSSCRYEGYDADSPTISLFWEVVSEFTEEQKKRFLQFTTGSDRVPIRGLRSLQLTISKNNNANQLPTSSTCFNYLILPAYTTKDDLERKLLLAIDHAEGFGTM</sequence>
<dbReference type="InParanoid" id="A0A2R5GBS4"/>
<dbReference type="PANTHER" id="PTHR45700:SF8">
    <property type="entry name" value="HECT-TYPE E3 UBIQUITIN TRANSFERASE"/>
    <property type="match status" value="1"/>
</dbReference>
<dbReference type="EC" id="2.3.2.26" evidence="3"/>
<evidence type="ECO:0000256" key="5">
    <source>
        <dbReference type="ARBA" id="ARBA00022679"/>
    </source>
</evidence>
<feature type="domain" description="HECT" evidence="9">
    <location>
        <begin position="524"/>
        <end position="850"/>
    </location>
</feature>
<keyword evidence="11" id="KW-1185">Reference proteome</keyword>
<evidence type="ECO:0000313" key="11">
    <source>
        <dbReference type="Proteomes" id="UP000241890"/>
    </source>
</evidence>
<dbReference type="FunFam" id="3.30.2410.10:FF:000003">
    <property type="entry name" value="probable E3 ubiquitin-protein ligase HERC4 isoform X1"/>
    <property type="match status" value="1"/>
</dbReference>
<evidence type="ECO:0000256" key="7">
    <source>
        <dbReference type="PROSITE-ProRule" id="PRU00104"/>
    </source>
</evidence>
<dbReference type="GO" id="GO:0005737">
    <property type="term" value="C:cytoplasm"/>
    <property type="evidence" value="ECO:0007669"/>
    <property type="project" value="UniProtKB-SubCell"/>
</dbReference>
<comment type="catalytic activity">
    <reaction evidence="1">
        <text>S-ubiquitinyl-[E2 ubiquitin-conjugating enzyme]-L-cysteine + [acceptor protein]-L-lysine = [E2 ubiquitin-conjugating enzyme]-L-cysteine + N(6)-ubiquitinyl-[acceptor protein]-L-lysine.</text>
        <dbReference type="EC" id="2.3.2.26"/>
    </reaction>
</comment>
<feature type="region of interest" description="Disordered" evidence="8">
    <location>
        <begin position="73"/>
        <end position="194"/>
    </location>
</feature>
<feature type="compositionally biased region" description="Low complexity" evidence="8">
    <location>
        <begin position="153"/>
        <end position="166"/>
    </location>
</feature>